<organism evidence="3 4">
    <name type="scientific">Gossypium anomalum</name>
    <dbReference type="NCBI Taxonomy" id="47600"/>
    <lineage>
        <taxon>Eukaryota</taxon>
        <taxon>Viridiplantae</taxon>
        <taxon>Streptophyta</taxon>
        <taxon>Embryophyta</taxon>
        <taxon>Tracheophyta</taxon>
        <taxon>Spermatophyta</taxon>
        <taxon>Magnoliopsida</taxon>
        <taxon>eudicotyledons</taxon>
        <taxon>Gunneridae</taxon>
        <taxon>Pentapetalae</taxon>
        <taxon>rosids</taxon>
        <taxon>malvids</taxon>
        <taxon>Malvales</taxon>
        <taxon>Malvaceae</taxon>
        <taxon>Malvoideae</taxon>
        <taxon>Gossypium</taxon>
    </lineage>
</organism>
<feature type="domain" description="Reverse transcriptase Ty1/copia-type" evidence="1">
    <location>
        <begin position="157"/>
        <end position="307"/>
    </location>
</feature>
<gene>
    <name evidence="3" type="ORF">CXB51_005704</name>
</gene>
<proteinExistence type="predicted"/>
<dbReference type="AlphaFoldDB" id="A0A8J5ZME3"/>
<feature type="domain" description="Retroviral polymerase SH3-like" evidence="2">
    <location>
        <begin position="66"/>
        <end position="97"/>
    </location>
</feature>
<comment type="caution">
    <text evidence="3">The sequence shown here is derived from an EMBL/GenBank/DDBJ whole genome shotgun (WGS) entry which is preliminary data.</text>
</comment>
<dbReference type="InterPro" id="IPR057670">
    <property type="entry name" value="SH3_retrovirus"/>
</dbReference>
<dbReference type="EMBL" id="JAHUZN010000003">
    <property type="protein sequence ID" value="KAG8498865.1"/>
    <property type="molecule type" value="Genomic_DNA"/>
</dbReference>
<accession>A0A8J5ZME3</accession>
<dbReference type="Proteomes" id="UP000701853">
    <property type="component" value="Chromosome 3"/>
</dbReference>
<evidence type="ECO:0000259" key="2">
    <source>
        <dbReference type="Pfam" id="PF25597"/>
    </source>
</evidence>
<dbReference type="OrthoDB" id="1000646at2759"/>
<keyword evidence="4" id="KW-1185">Reference proteome</keyword>
<name>A0A8J5ZME3_9ROSI</name>
<reference evidence="3 4" key="1">
    <citation type="journal article" date="2021" name="bioRxiv">
        <title>The Gossypium anomalum genome as a resource for cotton improvement and evolutionary analysis of hybrid incompatibility.</title>
        <authorList>
            <person name="Grover C.E."/>
            <person name="Yuan D."/>
            <person name="Arick M.A."/>
            <person name="Miller E.R."/>
            <person name="Hu G."/>
            <person name="Peterson D.G."/>
            <person name="Wendel J.F."/>
            <person name="Udall J.A."/>
        </authorList>
    </citation>
    <scope>NUCLEOTIDE SEQUENCE [LARGE SCALE GENOMIC DNA]</scope>
    <source>
        <strain evidence="3">JFW-Udall</strain>
        <tissue evidence="3">Leaf</tissue>
    </source>
</reference>
<evidence type="ECO:0000259" key="1">
    <source>
        <dbReference type="Pfam" id="PF07727"/>
    </source>
</evidence>
<dbReference type="InterPro" id="IPR013103">
    <property type="entry name" value="RVT_2"/>
</dbReference>
<evidence type="ECO:0008006" key="5">
    <source>
        <dbReference type="Google" id="ProtNLM"/>
    </source>
</evidence>
<evidence type="ECO:0000313" key="3">
    <source>
        <dbReference type="EMBL" id="KAG8498865.1"/>
    </source>
</evidence>
<dbReference type="Pfam" id="PF07727">
    <property type="entry name" value="RVT_2"/>
    <property type="match status" value="1"/>
</dbReference>
<sequence>MSENGMVKLRKGGLLDGQVNCKLKFCEHCVFGKQQRVQFTGGIHNMKGMLEYIHSDLWGLSRIFGCPAYAHVDNGKLELRSIKCVFLGYKAGVKGTRRKIKPPKKYAEDDLVTYALNVTEDIDANQEPSNYSEAVSCEDSEKWMFVMQEEIESLHKNKTWDLVKLPKVKKAIHCKWVFKKKEWSLGLEEPRYKARLVAKGYSQILGVDFTNVFSPVVKHSSIRASLVIVAMHDLELEQLDVKTAFLHKELEEDSYMQQLGFYSLKKKVLRSLTKKVPLWFEIVTKKWYRRIDSFMTSHDFKRSSLDSFVLINCLTSQQ</sequence>
<dbReference type="Pfam" id="PF25597">
    <property type="entry name" value="SH3_retrovirus"/>
    <property type="match status" value="1"/>
</dbReference>
<evidence type="ECO:0000313" key="4">
    <source>
        <dbReference type="Proteomes" id="UP000701853"/>
    </source>
</evidence>
<protein>
    <recommendedName>
        <fullName evidence="5">Reverse transcriptase Ty1/copia-type domain-containing protein</fullName>
    </recommendedName>
</protein>